<dbReference type="AlphaFoldDB" id="A0A412IP54"/>
<protein>
    <submittedName>
        <fullName evidence="1">Uncharacterized protein</fullName>
    </submittedName>
</protein>
<reference evidence="1 2" key="1">
    <citation type="submission" date="2018-08" db="EMBL/GenBank/DDBJ databases">
        <title>A genome reference for cultivated species of the human gut microbiota.</title>
        <authorList>
            <person name="Zou Y."/>
            <person name="Xue W."/>
            <person name="Luo G."/>
        </authorList>
    </citation>
    <scope>NUCLEOTIDE SEQUENCE [LARGE SCALE GENOMIC DNA]</scope>
    <source>
        <strain evidence="1 2">AF22-3AC</strain>
    </source>
</reference>
<gene>
    <name evidence="1" type="ORF">DWX97_01215</name>
</gene>
<accession>A0A412IP54</accession>
<proteinExistence type="predicted"/>
<comment type="caution">
    <text evidence="1">The sequence shown here is derived from an EMBL/GenBank/DDBJ whole genome shotgun (WGS) entry which is preliminary data.</text>
</comment>
<evidence type="ECO:0000313" key="1">
    <source>
        <dbReference type="EMBL" id="RGS39926.1"/>
    </source>
</evidence>
<dbReference type="Proteomes" id="UP000283341">
    <property type="component" value="Unassembled WGS sequence"/>
</dbReference>
<dbReference type="EMBL" id="QRVJ01000001">
    <property type="protein sequence ID" value="RGS39926.1"/>
    <property type="molecule type" value="Genomic_DNA"/>
</dbReference>
<name>A0A412IP54_9BACE</name>
<organism evidence="1 2">
    <name type="scientific">Bacteroides cellulosilyticus</name>
    <dbReference type="NCBI Taxonomy" id="246787"/>
    <lineage>
        <taxon>Bacteria</taxon>
        <taxon>Pseudomonadati</taxon>
        <taxon>Bacteroidota</taxon>
        <taxon>Bacteroidia</taxon>
        <taxon>Bacteroidales</taxon>
        <taxon>Bacteroidaceae</taxon>
        <taxon>Bacteroides</taxon>
    </lineage>
</organism>
<sequence length="839" mass="93110">MLTGTVMWSCSDDNDDNGGNIDDKPISATLDEAQISSTSVVINLETTDVSKYVYVVKEGSVSSLPDGEELFLSADANNIVECKGNSEKLAVVGLEGNKDYTILFSFKREKADKTVEYIVKSVTVKTANYDKLLTVLSTSMFGVKFHIECPADKYYRYALVNKFIYESRNEMFEGTGMDLTFLAYGALIGKGPKTIEWNDGEPLDPDDDEMGTMSVKPGTAYYLLVAECDADGEMDFEVNGGGGDDWDLLSPAPSSRALPDLVGECLDQPVDEGVTFNGFFARQELYSEFPAVGNGSVDFETVIRTEHTLGFEVAPHGDVQEYLVSILADVEYDILKRMVGEKGMQAAVLTGDIPVVYQGTEANTVSVSGLEKDSKYHFFVTGICDTEGKVQTFNEYTVSTIKSDKAIPEIAITGISAPEGSAEAGPYYVWFNIKAPNKDCVRLKYLCNTKAQWVIAGNEGKGDETMFNSYGQELKDADIIQAINSDAGFNINFGSWENTVSILKIASYNEEEALKVFSGESTSPEEQDKARIESHLFNTLQGDYTTTVTITEGGYIGQPDTEHDVDIRMNISSNPFTDSPANYSAFKATQEYTNLLNYFKTLESTEEAAEARLKGVFDEYKEFEAKYVQKYRGQNRLVITDFNVFNNSMTQYLSPWKLFCEIEGYNSFGTADLFYDYGPKMFIEMLGENDAIVPTNTQFIPPVLSWGGNNYVYYLGAQLEGKENGQKVLFDVEFPLNITENETTLEIPGISKDGEMYYPSLISSFGMSAYCTSKPWVLKKGWNGGSAKASMPYTRSGMKASYRNGSHFKTTYLPIHKKGLKNVEVKYISLKEYAKQAKK</sequence>
<evidence type="ECO:0000313" key="2">
    <source>
        <dbReference type="Proteomes" id="UP000283341"/>
    </source>
</evidence>